<gene>
    <name evidence="2" type="primary">ORF34693</name>
</gene>
<evidence type="ECO:0000313" key="2">
    <source>
        <dbReference type="EMBL" id="CEK58949.1"/>
    </source>
</evidence>
<protein>
    <submittedName>
        <fullName evidence="2">Uncharacterized protein</fullName>
    </submittedName>
</protein>
<reference evidence="2" key="1">
    <citation type="submission" date="2014-12" db="EMBL/GenBank/DDBJ databases">
        <title>Insight into the proteome of Arion vulgaris.</title>
        <authorList>
            <person name="Aradska J."/>
            <person name="Bulat T."/>
            <person name="Smidak R."/>
            <person name="Sarate P."/>
            <person name="Gangsoo J."/>
            <person name="Sialana F."/>
            <person name="Bilban M."/>
            <person name="Lubec G."/>
        </authorList>
    </citation>
    <scope>NUCLEOTIDE SEQUENCE</scope>
    <source>
        <tissue evidence="2">Skin</tissue>
    </source>
</reference>
<feature type="compositionally biased region" description="Basic and acidic residues" evidence="1">
    <location>
        <begin position="23"/>
        <end position="47"/>
    </location>
</feature>
<sequence>SYYNSETRTDKPGATTNWSKGHQLNEKTRTDLSETDDPPKSSREIETPRSSTSSSDIVLDLDLSLLSLDSDDATTEDKFSEDN</sequence>
<name>A0A0B6YRS9_9EUPU</name>
<accession>A0A0B6YRS9</accession>
<dbReference type="AlphaFoldDB" id="A0A0B6YRS9"/>
<proteinExistence type="predicted"/>
<feature type="region of interest" description="Disordered" evidence="1">
    <location>
        <begin position="1"/>
        <end position="57"/>
    </location>
</feature>
<organism evidence="2">
    <name type="scientific">Arion vulgaris</name>
    <dbReference type="NCBI Taxonomy" id="1028688"/>
    <lineage>
        <taxon>Eukaryota</taxon>
        <taxon>Metazoa</taxon>
        <taxon>Spiralia</taxon>
        <taxon>Lophotrochozoa</taxon>
        <taxon>Mollusca</taxon>
        <taxon>Gastropoda</taxon>
        <taxon>Heterobranchia</taxon>
        <taxon>Euthyneura</taxon>
        <taxon>Panpulmonata</taxon>
        <taxon>Eupulmonata</taxon>
        <taxon>Stylommatophora</taxon>
        <taxon>Helicina</taxon>
        <taxon>Arionoidea</taxon>
        <taxon>Arionidae</taxon>
        <taxon>Arion</taxon>
    </lineage>
</organism>
<feature type="non-terminal residue" evidence="2">
    <location>
        <position position="1"/>
    </location>
</feature>
<dbReference type="EMBL" id="HACG01012084">
    <property type="protein sequence ID" value="CEK58949.1"/>
    <property type="molecule type" value="Transcribed_RNA"/>
</dbReference>
<evidence type="ECO:0000256" key="1">
    <source>
        <dbReference type="SAM" id="MobiDB-lite"/>
    </source>
</evidence>